<evidence type="ECO:0000313" key="3">
    <source>
        <dbReference type="Proteomes" id="UP000502611"/>
    </source>
</evidence>
<accession>A0A6M4G1E0</accession>
<feature type="transmembrane region" description="Helical" evidence="1">
    <location>
        <begin position="46"/>
        <end position="63"/>
    </location>
</feature>
<dbReference type="EMBL" id="CP053021">
    <property type="protein sequence ID" value="QJR01061.1"/>
    <property type="molecule type" value="Genomic_DNA"/>
</dbReference>
<protein>
    <submittedName>
        <fullName evidence="2">Uncharacterized protein</fullName>
    </submittedName>
</protein>
<name>A0A6M4G1E0_SPHYA</name>
<feature type="transmembrane region" description="Helical" evidence="1">
    <location>
        <begin position="18"/>
        <end position="34"/>
    </location>
</feature>
<keyword evidence="1" id="KW-0472">Membrane</keyword>
<keyword evidence="1" id="KW-0812">Transmembrane</keyword>
<evidence type="ECO:0000313" key="2">
    <source>
        <dbReference type="EMBL" id="QJR01061.1"/>
    </source>
</evidence>
<dbReference type="Proteomes" id="UP000502611">
    <property type="component" value="Chromosome"/>
</dbReference>
<gene>
    <name evidence="2" type="ORF">HH800_01915</name>
</gene>
<proteinExistence type="predicted"/>
<dbReference type="AlphaFoldDB" id="A0A6M4G1E0"/>
<evidence type="ECO:0000256" key="1">
    <source>
        <dbReference type="SAM" id="Phobius"/>
    </source>
</evidence>
<dbReference type="RefSeq" id="WP_169860028.1">
    <property type="nucleotide sequence ID" value="NZ_CP053021.1"/>
</dbReference>
<keyword evidence="1" id="KW-1133">Transmembrane helix</keyword>
<sequence length="263" mass="29252">MPQLKETLDILKRLSREFSIPLFSAVAWVLWVTYTDPSERNITKIIESFGKALFFVFFLTGNFNRVAKQRKTENSFSLLEGKMIALTMDVESATRRLMFVATGGNSFAYFELLTVGGSAAPSFPILVIHRGEFPLANLGARMIDMNTYHTNLEAGTPFASDTNIRIGDLSPEIALAIEPMASPAVPAQDWNVQFTARNGVWMQKIRARMVGDTWLIATVVYDKDGETIRLTNVAPGFPAIGEQAFDDAPREYVVYPNNSSDGH</sequence>
<organism evidence="2 3">
    <name type="scientific">Sphingobium yanoikuyae</name>
    <name type="common">Sphingomonas yanoikuyae</name>
    <dbReference type="NCBI Taxonomy" id="13690"/>
    <lineage>
        <taxon>Bacteria</taxon>
        <taxon>Pseudomonadati</taxon>
        <taxon>Pseudomonadota</taxon>
        <taxon>Alphaproteobacteria</taxon>
        <taxon>Sphingomonadales</taxon>
        <taxon>Sphingomonadaceae</taxon>
        <taxon>Sphingobium</taxon>
    </lineage>
</organism>
<reference evidence="2 3" key="1">
    <citation type="submission" date="2020-04" db="EMBL/GenBank/DDBJ databases">
        <title>The Whole Genome Analysis of High salt-tolerant Sphingobium yanoikuyae YC-XJ2 with Aryl organophosphorus flame retardants (aryl-OPFRs)-degrading capacity and characteristics of Related phosphotriesterase.</title>
        <authorList>
            <person name="Li X."/>
        </authorList>
    </citation>
    <scope>NUCLEOTIDE SEQUENCE [LARGE SCALE GENOMIC DNA]</scope>
    <source>
        <strain evidence="2 3">YC-XJ2</strain>
    </source>
</reference>